<evidence type="ECO:0000313" key="1">
    <source>
        <dbReference type="EMBL" id="PPT82515.1"/>
    </source>
</evidence>
<proteinExistence type="predicted"/>
<keyword evidence="2" id="KW-1185">Reference proteome</keyword>
<sequence length="69" mass="7530">MHPAPVLSAPTLVLHGGADTCNHPDSSKGREAFFSGWYERQAATSPRAATAWWCAKASSYRRRRAPSSN</sequence>
<gene>
    <name evidence="1" type="ORF">XthCFBP4691_17400</name>
</gene>
<protein>
    <recommendedName>
        <fullName evidence="3">Serine aminopeptidase S33 domain-containing protein</fullName>
    </recommendedName>
</protein>
<reference evidence="1 2" key="1">
    <citation type="submission" date="2016-08" db="EMBL/GenBank/DDBJ databases">
        <title>Evolution of the type three secretion system and type three effector repertoires in Xanthomonas.</title>
        <authorList>
            <person name="Merda D."/>
            <person name="Briand M."/>
            <person name="Bosis E."/>
            <person name="Rousseau C."/>
            <person name="Portier P."/>
            <person name="Jacques M.-A."/>
            <person name="Fischer-Le Saux M."/>
        </authorList>
    </citation>
    <scope>NUCLEOTIDE SEQUENCE [LARGE SCALE GENOMIC DNA]</scope>
    <source>
        <strain evidence="1 2">CFBP 4691</strain>
    </source>
</reference>
<comment type="caution">
    <text evidence="1">The sequence shown here is derived from an EMBL/GenBank/DDBJ whole genome shotgun (WGS) entry which is preliminary data.</text>
</comment>
<name>A0A2S6ZB79_9XANT</name>
<dbReference type="AlphaFoldDB" id="A0A2S6ZB79"/>
<dbReference type="EMBL" id="MIGX01000126">
    <property type="protein sequence ID" value="PPT82515.1"/>
    <property type="molecule type" value="Genomic_DNA"/>
</dbReference>
<accession>A0A2S6ZB79</accession>
<evidence type="ECO:0008006" key="3">
    <source>
        <dbReference type="Google" id="ProtNLM"/>
    </source>
</evidence>
<organism evidence="1 2">
    <name type="scientific">Xanthomonas theicola</name>
    <dbReference type="NCBI Taxonomy" id="56464"/>
    <lineage>
        <taxon>Bacteria</taxon>
        <taxon>Pseudomonadati</taxon>
        <taxon>Pseudomonadota</taxon>
        <taxon>Gammaproteobacteria</taxon>
        <taxon>Lysobacterales</taxon>
        <taxon>Lysobacteraceae</taxon>
        <taxon>Xanthomonas</taxon>
    </lineage>
</organism>
<evidence type="ECO:0000313" key="2">
    <source>
        <dbReference type="Proteomes" id="UP000239898"/>
    </source>
</evidence>
<dbReference type="Proteomes" id="UP000239898">
    <property type="component" value="Unassembled WGS sequence"/>
</dbReference>